<sequence length="243" mass="26164">MSEWQDPCLPDGWRLKVLEEAGSTNDELRSCGDEANGLVLLAERQTAGRGRRGAAWLSAPGESLTFSVLLRPNEPKAFWPRLSLATGLAVAEALGRFGVEAQIKWPNDVLVRGRKICGILVEAAAQHVIVGIGLNVGTREFPDGLEATSMSLELGTPIERSDVLYQVLKSLVGWSGEIGSGFPDLLERVRERCALSGESVSLMSGERSVSGVVSGIGEGGELLVVTDDGEEKFLQAHEVRIRR</sequence>
<dbReference type="RefSeq" id="WP_379708681.1">
    <property type="nucleotide sequence ID" value="NZ_JBHTBS010000001.1"/>
</dbReference>
<proteinExistence type="predicted"/>
<protein>
    <submittedName>
        <fullName evidence="3">Biotin--[acetyl-CoA-carboxylase] ligase</fullName>
        <ecNumber evidence="3">6.3.4.15</ecNumber>
    </submittedName>
</protein>
<gene>
    <name evidence="3" type="ORF">ACFQY0_02340</name>
</gene>
<dbReference type="Proteomes" id="UP001596472">
    <property type="component" value="Unassembled WGS sequence"/>
</dbReference>
<organism evidence="3 4">
    <name type="scientific">Haloferula chungangensis</name>
    <dbReference type="NCBI Taxonomy" id="1048331"/>
    <lineage>
        <taxon>Bacteria</taxon>
        <taxon>Pseudomonadati</taxon>
        <taxon>Verrucomicrobiota</taxon>
        <taxon>Verrucomicrobiia</taxon>
        <taxon>Verrucomicrobiales</taxon>
        <taxon>Verrucomicrobiaceae</taxon>
        <taxon>Haloferula</taxon>
    </lineage>
</organism>
<comment type="caution">
    <text evidence="3">The sequence shown here is derived from an EMBL/GenBank/DDBJ whole genome shotgun (WGS) entry which is preliminary data.</text>
</comment>
<dbReference type="Gene3D" id="2.30.30.100">
    <property type="match status" value="1"/>
</dbReference>
<evidence type="ECO:0000313" key="4">
    <source>
        <dbReference type="Proteomes" id="UP001596472"/>
    </source>
</evidence>
<dbReference type="CDD" id="cd16442">
    <property type="entry name" value="BPL"/>
    <property type="match status" value="1"/>
</dbReference>
<dbReference type="PANTHER" id="PTHR12835">
    <property type="entry name" value="BIOTIN PROTEIN LIGASE"/>
    <property type="match status" value="1"/>
</dbReference>
<dbReference type="EC" id="6.3.4.15" evidence="3"/>
<keyword evidence="1 3" id="KW-0436">Ligase</keyword>
<dbReference type="EMBL" id="JBHTBS010000001">
    <property type="protein sequence ID" value="MFC7336003.1"/>
    <property type="molecule type" value="Genomic_DNA"/>
</dbReference>
<dbReference type="SUPFAM" id="SSF55681">
    <property type="entry name" value="Class II aaRS and biotin synthetases"/>
    <property type="match status" value="1"/>
</dbReference>
<dbReference type="InterPro" id="IPR004408">
    <property type="entry name" value="Biotin_CoA_COase_ligase"/>
</dbReference>
<dbReference type="InterPro" id="IPR045864">
    <property type="entry name" value="aa-tRNA-synth_II/BPL/LPL"/>
</dbReference>
<dbReference type="Pfam" id="PF03099">
    <property type="entry name" value="BPL_LplA_LipB"/>
    <property type="match status" value="1"/>
</dbReference>
<dbReference type="NCBIfam" id="TIGR00121">
    <property type="entry name" value="birA_ligase"/>
    <property type="match status" value="1"/>
</dbReference>
<evidence type="ECO:0000259" key="2">
    <source>
        <dbReference type="PROSITE" id="PS51733"/>
    </source>
</evidence>
<dbReference type="Gene3D" id="3.30.930.10">
    <property type="entry name" value="Bira Bifunctional Protein, Domain 2"/>
    <property type="match status" value="1"/>
</dbReference>
<evidence type="ECO:0000313" key="3">
    <source>
        <dbReference type="EMBL" id="MFC7336003.1"/>
    </source>
</evidence>
<keyword evidence="4" id="KW-1185">Reference proteome</keyword>
<dbReference type="PROSITE" id="PS51733">
    <property type="entry name" value="BPL_LPL_CATALYTIC"/>
    <property type="match status" value="1"/>
</dbReference>
<dbReference type="GO" id="GO:0004077">
    <property type="term" value="F:biotin--[biotin carboxyl-carrier protein] ligase activity"/>
    <property type="evidence" value="ECO:0007669"/>
    <property type="project" value="UniProtKB-EC"/>
</dbReference>
<name>A0ABW2L116_9BACT</name>
<evidence type="ECO:0000256" key="1">
    <source>
        <dbReference type="ARBA" id="ARBA00022598"/>
    </source>
</evidence>
<dbReference type="PANTHER" id="PTHR12835:SF5">
    <property type="entry name" value="BIOTIN--PROTEIN LIGASE"/>
    <property type="match status" value="1"/>
</dbReference>
<dbReference type="InterPro" id="IPR004143">
    <property type="entry name" value="BPL_LPL_catalytic"/>
</dbReference>
<reference evidence="4" key="1">
    <citation type="journal article" date="2019" name="Int. J. Syst. Evol. Microbiol.">
        <title>The Global Catalogue of Microorganisms (GCM) 10K type strain sequencing project: providing services to taxonomists for standard genome sequencing and annotation.</title>
        <authorList>
            <consortium name="The Broad Institute Genomics Platform"/>
            <consortium name="The Broad Institute Genome Sequencing Center for Infectious Disease"/>
            <person name="Wu L."/>
            <person name="Ma J."/>
        </authorList>
    </citation>
    <scope>NUCLEOTIDE SEQUENCE [LARGE SCALE GENOMIC DNA]</scope>
    <source>
        <strain evidence="4">CGMCC 4.1467</strain>
    </source>
</reference>
<feature type="domain" description="BPL/LPL catalytic" evidence="2">
    <location>
        <begin position="1"/>
        <end position="179"/>
    </location>
</feature>
<accession>A0ABW2L116</accession>